<sequence length="231" mass="27282">MTILVYFRRIDIVRLIIAQTIMEDLIMFEIFLFVNPIGIYCYDTEILIKEAIDELNLNTSFHFIPITNTKVAREDIIRRKKEGQKVNDIPQYTVASHQALRYYHAIRFEYGNKKARLYLISLQKAISRNFNNYSTDLPKKIILDLNLDFNRINNPRIDKYIKDSIQQDKELVKKFNVHNIPTTIIFNENGNYNGILIEGTVAHDKLITLFKNDYRLNEEPGYLPTNHLHLM</sequence>
<gene>
    <name evidence="1" type="ORF">DS834_00750</name>
</gene>
<dbReference type="Gene3D" id="3.40.30.10">
    <property type="entry name" value="Glutaredoxin"/>
    <property type="match status" value="1"/>
</dbReference>
<dbReference type="InterPro" id="IPR036249">
    <property type="entry name" value="Thioredoxin-like_sf"/>
</dbReference>
<dbReference type="EMBL" id="QOCU01000001">
    <property type="protein sequence ID" value="RHW53497.1"/>
    <property type="molecule type" value="Genomic_DNA"/>
</dbReference>
<organism evidence="1 2">
    <name type="scientific">Lactobacillus bombicola</name>
    <dbReference type="NCBI Taxonomy" id="1505723"/>
    <lineage>
        <taxon>Bacteria</taxon>
        <taxon>Bacillati</taxon>
        <taxon>Bacillota</taxon>
        <taxon>Bacilli</taxon>
        <taxon>Lactobacillales</taxon>
        <taxon>Lactobacillaceae</taxon>
        <taxon>Lactobacillus</taxon>
    </lineage>
</organism>
<dbReference type="Proteomes" id="UP000283380">
    <property type="component" value="Unassembled WGS sequence"/>
</dbReference>
<dbReference type="Pfam" id="PF13743">
    <property type="entry name" value="Thioredoxin_5"/>
    <property type="match status" value="1"/>
</dbReference>
<comment type="caution">
    <text evidence="1">The sequence shown here is derived from an EMBL/GenBank/DDBJ whole genome shotgun (WGS) entry which is preliminary data.</text>
</comment>
<evidence type="ECO:0000313" key="1">
    <source>
        <dbReference type="EMBL" id="RHW53497.1"/>
    </source>
</evidence>
<protein>
    <submittedName>
        <fullName evidence="1">DsbA family protein</fullName>
    </submittedName>
</protein>
<evidence type="ECO:0000313" key="2">
    <source>
        <dbReference type="Proteomes" id="UP000283380"/>
    </source>
</evidence>
<proteinExistence type="predicted"/>
<name>A0ABX9LWR2_9LACO</name>
<keyword evidence="2" id="KW-1185">Reference proteome</keyword>
<accession>A0ABX9LWR2</accession>
<reference evidence="1 2" key="1">
    <citation type="submission" date="2018-07" db="EMBL/GenBank/DDBJ databases">
        <title>Genome sequences of six Lactobacillus spp. isolated from bumble bee guts.</title>
        <authorList>
            <person name="Motta E.V.S."/>
            <person name="Moran N.A."/>
        </authorList>
    </citation>
    <scope>NUCLEOTIDE SEQUENCE [LARGE SCALE GENOMIC DNA]</scope>
    <source>
        <strain evidence="1 2">BI-4G</strain>
    </source>
</reference>
<dbReference type="SUPFAM" id="SSF52833">
    <property type="entry name" value="Thioredoxin-like"/>
    <property type="match status" value="1"/>
</dbReference>